<organism evidence="2">
    <name type="scientific">Mus musculus</name>
    <name type="common">Mouse</name>
    <dbReference type="NCBI Taxonomy" id="10090"/>
    <lineage>
        <taxon>Eukaryota</taxon>
        <taxon>Metazoa</taxon>
        <taxon>Chordata</taxon>
        <taxon>Craniata</taxon>
        <taxon>Vertebrata</taxon>
        <taxon>Euteleostomi</taxon>
        <taxon>Mammalia</taxon>
        <taxon>Eutheria</taxon>
        <taxon>Euarchontoglires</taxon>
        <taxon>Glires</taxon>
        <taxon>Rodentia</taxon>
        <taxon>Myomorpha</taxon>
        <taxon>Muroidea</taxon>
        <taxon>Muridae</taxon>
        <taxon>Murinae</taxon>
        <taxon>Mus</taxon>
        <taxon>Mus</taxon>
    </lineage>
</organism>
<reference evidence="2" key="4">
    <citation type="journal article" date="2001" name="Nature">
        <title>Functional annotation of a full-length mouse cDNA collection.</title>
        <authorList>
            <consortium name="The RIKEN Genome Exploration Research Group Phase II Team and the FANTOM Consortium"/>
        </authorList>
    </citation>
    <scope>NUCLEOTIDE SEQUENCE</scope>
    <source>
        <strain evidence="2">NOD</strain>
        <tissue evidence="2">Activated spleen</tissue>
    </source>
</reference>
<protein>
    <recommendedName>
        <fullName evidence="3">Secreted protein</fullName>
    </recommendedName>
</protein>
<evidence type="ECO:0008006" key="3">
    <source>
        <dbReference type="Google" id="ProtNLM"/>
    </source>
</evidence>
<evidence type="ECO:0000256" key="1">
    <source>
        <dbReference type="SAM" id="SignalP"/>
    </source>
</evidence>
<reference evidence="2" key="6">
    <citation type="submission" date="2004-03" db="EMBL/GenBank/DDBJ databases">
        <authorList>
            <person name="Arakawa T."/>
            <person name="Carninci P."/>
            <person name="Fukuda S."/>
            <person name="Hashizume W."/>
            <person name="Hayashida K."/>
            <person name="Hori F."/>
            <person name="Iida J."/>
            <person name="Imamura K."/>
            <person name="Imotani K."/>
            <person name="Itoh M."/>
            <person name="Kanagawa S."/>
            <person name="Kawai J."/>
            <person name="Kojima M."/>
            <person name="Konno H."/>
            <person name="Murata M."/>
            <person name="Nakamura M."/>
            <person name="Ninomiya N."/>
            <person name="Nishiyori H."/>
            <person name="Nomura K."/>
            <person name="Ohno M."/>
            <person name="Sakazume N."/>
            <person name="Sano H."/>
            <person name="Sasaki D."/>
            <person name="Shibata K."/>
            <person name="Shiraki T."/>
            <person name="Tagami M."/>
            <person name="Tagami Y."/>
            <person name="Waki K."/>
            <person name="Watahiki A."/>
            <person name="Muramatsu M."/>
            <person name="Hayashizaki Y."/>
        </authorList>
    </citation>
    <scope>NUCLEOTIDE SEQUENCE</scope>
    <source>
        <strain evidence="2">NOD</strain>
        <tissue evidence="2">Activated spleen</tissue>
    </source>
</reference>
<name>Q3U035_MOUSE</name>
<dbReference type="EMBL" id="AK157267">
    <property type="protein sequence ID" value="BAE34020.1"/>
    <property type="molecule type" value="mRNA"/>
</dbReference>
<reference evidence="2" key="3">
    <citation type="journal article" date="2000" name="Genome Res.">
        <title>RIKEN integrated sequence analysis (RISA) system--384-format sequencing pipeline with 384 multicapillary sequencer.</title>
        <authorList>
            <person name="Shibata K."/>
            <person name="Itoh M."/>
            <person name="Aizawa K."/>
            <person name="Nagaoka S."/>
            <person name="Sasaki N."/>
            <person name="Carninci P."/>
            <person name="Konno H."/>
            <person name="Akiyama J."/>
            <person name="Nishi K."/>
            <person name="Kitsunai T."/>
            <person name="Tashiro H."/>
            <person name="Itoh M."/>
            <person name="Sumi N."/>
            <person name="Ishii Y."/>
            <person name="Nakamura S."/>
            <person name="Hazama M."/>
            <person name="Nishine T."/>
            <person name="Harada A."/>
            <person name="Yamamoto R."/>
            <person name="Matsumoto H."/>
            <person name="Sakaguchi S."/>
            <person name="Ikegami T."/>
            <person name="Kashiwagi K."/>
            <person name="Fujiwake S."/>
            <person name="Inoue K."/>
            <person name="Togawa Y."/>
            <person name="Izawa M."/>
            <person name="Ohara E."/>
            <person name="Watahiki M."/>
            <person name="Yoneda Y."/>
            <person name="Ishikawa T."/>
            <person name="Ozawa K."/>
            <person name="Tanaka T."/>
            <person name="Matsuura S."/>
            <person name="Kawai J."/>
            <person name="Okazaki Y."/>
            <person name="Muramatsu M."/>
            <person name="Inoue Y."/>
            <person name="Kira A."/>
            <person name="Hayashizaki Y."/>
        </authorList>
    </citation>
    <scope>NUCLEOTIDE SEQUENCE</scope>
    <source>
        <strain evidence="2">NOD</strain>
        <tissue evidence="2">Activated spleen</tissue>
    </source>
</reference>
<evidence type="ECO:0000313" key="2">
    <source>
        <dbReference type="EMBL" id="BAE34020.1"/>
    </source>
</evidence>
<keyword evidence="1" id="KW-0732">Signal</keyword>
<accession>Q3U035</accession>
<sequence>MSDPPRQLCSMLPFGLMFFAVTLTHNIRTKFTDVPKEPFEMTSVSSEVYCDALVSHRCHHDDHSILLRVHIRRQPI</sequence>
<reference evidence="2" key="8">
    <citation type="journal article" date="2005" name="Science">
        <title>Antisense Transcription in the Mammalian Transcriptome.</title>
        <authorList>
            <consortium name="RIKEN Genome Exploration Research Group and Genome Science Group (Genome Network Project Core Group) and the FANTOM Consortium"/>
        </authorList>
    </citation>
    <scope>NUCLEOTIDE SEQUENCE</scope>
    <source>
        <strain evidence="2">NOD</strain>
        <tissue evidence="2">Activated spleen</tissue>
    </source>
</reference>
<reference evidence="2" key="5">
    <citation type="journal article" date="2002" name="Nature">
        <title>Analysis of the mouse transcriptome based on functional annotation of 60,770 full-length cDNAs.</title>
        <authorList>
            <consortium name="The FANTOM Consortium and the RIKEN Genome Exploration Research Group Phase I and II Team"/>
        </authorList>
    </citation>
    <scope>NUCLEOTIDE SEQUENCE</scope>
    <source>
        <strain evidence="2">NOD</strain>
        <tissue evidence="2">Activated spleen</tissue>
    </source>
</reference>
<dbReference type="AlphaFoldDB" id="Q3U035"/>
<reference evidence="2" key="1">
    <citation type="journal article" date="1999" name="Methods Enzymol.">
        <title>High-efficiency full-length cDNA cloning.</title>
        <authorList>
            <person name="Carninci P."/>
            <person name="Hayashizaki Y."/>
        </authorList>
    </citation>
    <scope>NUCLEOTIDE SEQUENCE</scope>
    <source>
        <strain evidence="2">NOD</strain>
        <tissue evidence="2">Activated spleen</tissue>
    </source>
</reference>
<reference evidence="2" key="7">
    <citation type="journal article" date="2005" name="Science">
        <title>The Transcriptional Landscape of the Mammalian Genome.</title>
        <authorList>
            <consortium name="The FANTOM Consortium"/>
            <consortium name="Riken Genome Exploration Research Group and Genome Science Group (Genome Network Project Core Group)"/>
        </authorList>
    </citation>
    <scope>NUCLEOTIDE SEQUENCE</scope>
    <source>
        <strain evidence="2">NOD</strain>
        <tissue evidence="2">Activated spleen</tissue>
    </source>
</reference>
<reference evidence="2" key="2">
    <citation type="journal article" date="2000" name="Genome Res.">
        <title>Normalization and subtraction of cap-trapper-selected cDNAs to prepare full-length cDNA libraries for rapid discovery of new genes.</title>
        <authorList>
            <person name="Carninci P."/>
            <person name="Shibata Y."/>
            <person name="Hayatsu N."/>
            <person name="Sugahara Y."/>
            <person name="Shibata K."/>
            <person name="Itoh M."/>
            <person name="Konno H."/>
            <person name="Okazaki Y."/>
            <person name="Muramatsu M."/>
            <person name="Hayashizaki Y."/>
        </authorList>
    </citation>
    <scope>NUCLEOTIDE SEQUENCE</scope>
    <source>
        <strain evidence="2">NOD</strain>
        <tissue evidence="2">Activated spleen</tissue>
    </source>
</reference>
<feature type="signal peptide" evidence="1">
    <location>
        <begin position="1"/>
        <end position="24"/>
    </location>
</feature>
<proteinExistence type="evidence at transcript level"/>
<feature type="chain" id="PRO_5004229710" description="Secreted protein" evidence="1">
    <location>
        <begin position="25"/>
        <end position="76"/>
    </location>
</feature>